<organism evidence="8 9">
    <name type="scientific">Streptomyces chilikensis</name>
    <dbReference type="NCBI Taxonomy" id="1194079"/>
    <lineage>
        <taxon>Bacteria</taxon>
        <taxon>Bacillati</taxon>
        <taxon>Actinomycetota</taxon>
        <taxon>Actinomycetes</taxon>
        <taxon>Kitasatosporales</taxon>
        <taxon>Streptomycetaceae</taxon>
        <taxon>Streptomyces</taxon>
    </lineage>
</organism>
<evidence type="ECO:0000256" key="2">
    <source>
        <dbReference type="ARBA" id="ARBA00022448"/>
    </source>
</evidence>
<evidence type="ECO:0000313" key="9">
    <source>
        <dbReference type="Proteomes" id="UP001551584"/>
    </source>
</evidence>
<evidence type="ECO:0000256" key="3">
    <source>
        <dbReference type="ARBA" id="ARBA00022475"/>
    </source>
</evidence>
<feature type="transmembrane region" description="Helical" evidence="7">
    <location>
        <begin position="83"/>
        <end position="103"/>
    </location>
</feature>
<evidence type="ECO:0000313" key="8">
    <source>
        <dbReference type="EMBL" id="MEU9579599.1"/>
    </source>
</evidence>
<evidence type="ECO:0000256" key="5">
    <source>
        <dbReference type="ARBA" id="ARBA00022989"/>
    </source>
</evidence>
<keyword evidence="4 7" id="KW-0812">Transmembrane</keyword>
<accession>A0ABV3ETU7</accession>
<dbReference type="Proteomes" id="UP001551584">
    <property type="component" value="Unassembled WGS sequence"/>
</dbReference>
<dbReference type="SUPFAM" id="SSF103473">
    <property type="entry name" value="MFS general substrate transporter"/>
    <property type="match status" value="1"/>
</dbReference>
<feature type="transmembrane region" description="Helical" evidence="7">
    <location>
        <begin position="176"/>
        <end position="197"/>
    </location>
</feature>
<dbReference type="Gene3D" id="1.20.1250.20">
    <property type="entry name" value="MFS general substrate transporter like domains"/>
    <property type="match status" value="1"/>
</dbReference>
<dbReference type="InterPro" id="IPR011701">
    <property type="entry name" value="MFS"/>
</dbReference>
<keyword evidence="2" id="KW-0813">Transport</keyword>
<sequence length="418" mass="43894">MTQQTAVRHPGAPLRAPRHMRSALFLDHLFGSLGLFTVFPVLGLLLAARTPGTGSGWVGAGLFCYTASAGLSALVLNRWLHRVGYRTGMVGGVLLSAVAFGSLPYPSAPWALCALLILAGTGVSVHYTVSRVLIAEAVSDDIGRHKIFSLFQIAVNAGAMLGPFIANALYREGDPRLLMAVIALCYLLAGGVLTPGVPRGHRPPATSGSWPLSRSMLREVVRTSAVWRLVVVGTVGTFAYAQFYSAFALYVGRDFDSGAMRSALLAVPALSIVLLQTLVTAGVGRLMAAGRTPLNLLGHANLLFAAAMLLLGSWLPAAVGAVLAVVVFALAEMVWAPMMSTAFASLRTGSSLEVMHLRQVCRTTGDALGSLAGGSLFLLLHDAGRGGLYWAALGLLTLAATVPLAFRDREPARPGPRD</sequence>
<feature type="transmembrane region" description="Helical" evidence="7">
    <location>
        <begin position="109"/>
        <end position="129"/>
    </location>
</feature>
<dbReference type="EMBL" id="JBEZNA010000051">
    <property type="protein sequence ID" value="MEU9579599.1"/>
    <property type="molecule type" value="Genomic_DNA"/>
</dbReference>
<dbReference type="InterPro" id="IPR050171">
    <property type="entry name" value="MFS_Transporters"/>
</dbReference>
<dbReference type="PANTHER" id="PTHR23517">
    <property type="entry name" value="RESISTANCE PROTEIN MDTM, PUTATIVE-RELATED-RELATED"/>
    <property type="match status" value="1"/>
</dbReference>
<dbReference type="PANTHER" id="PTHR23517:SF2">
    <property type="entry name" value="MULTIDRUG RESISTANCE PROTEIN MDTH"/>
    <property type="match status" value="1"/>
</dbReference>
<evidence type="ECO:0000256" key="4">
    <source>
        <dbReference type="ARBA" id="ARBA00022692"/>
    </source>
</evidence>
<keyword evidence="9" id="KW-1185">Reference proteome</keyword>
<feature type="transmembrane region" description="Helical" evidence="7">
    <location>
        <begin position="150"/>
        <end position="170"/>
    </location>
</feature>
<keyword evidence="5 7" id="KW-1133">Transmembrane helix</keyword>
<proteinExistence type="predicted"/>
<evidence type="ECO:0000256" key="6">
    <source>
        <dbReference type="ARBA" id="ARBA00023136"/>
    </source>
</evidence>
<comment type="caution">
    <text evidence="8">The sequence shown here is derived from an EMBL/GenBank/DDBJ whole genome shotgun (WGS) entry which is preliminary data.</text>
</comment>
<reference evidence="8 9" key="1">
    <citation type="submission" date="2024-06" db="EMBL/GenBank/DDBJ databases">
        <title>The Natural Products Discovery Center: Release of the First 8490 Sequenced Strains for Exploring Actinobacteria Biosynthetic Diversity.</title>
        <authorList>
            <person name="Kalkreuter E."/>
            <person name="Kautsar S.A."/>
            <person name="Yang D."/>
            <person name="Bader C.D."/>
            <person name="Teijaro C.N."/>
            <person name="Fluegel L."/>
            <person name="Davis C.M."/>
            <person name="Simpson J.R."/>
            <person name="Lauterbach L."/>
            <person name="Steele A.D."/>
            <person name="Gui C."/>
            <person name="Meng S."/>
            <person name="Li G."/>
            <person name="Viehrig K."/>
            <person name="Ye F."/>
            <person name="Su P."/>
            <person name="Kiefer A.F."/>
            <person name="Nichols A."/>
            <person name="Cepeda A.J."/>
            <person name="Yan W."/>
            <person name="Fan B."/>
            <person name="Jiang Y."/>
            <person name="Adhikari A."/>
            <person name="Zheng C.-J."/>
            <person name="Schuster L."/>
            <person name="Cowan T.M."/>
            <person name="Smanski M.J."/>
            <person name="Chevrette M.G."/>
            <person name="De Carvalho L.P.S."/>
            <person name="Shen B."/>
        </authorList>
    </citation>
    <scope>NUCLEOTIDE SEQUENCE [LARGE SCALE GENOMIC DNA]</scope>
    <source>
        <strain evidence="8 9">NPDC048117</strain>
    </source>
</reference>
<feature type="transmembrane region" description="Helical" evidence="7">
    <location>
        <begin position="387"/>
        <end position="406"/>
    </location>
</feature>
<evidence type="ECO:0000256" key="1">
    <source>
        <dbReference type="ARBA" id="ARBA00004651"/>
    </source>
</evidence>
<keyword evidence="6 7" id="KW-0472">Membrane</keyword>
<name>A0ABV3ETU7_9ACTN</name>
<protein>
    <submittedName>
        <fullName evidence="8">MFS transporter</fullName>
    </submittedName>
</protein>
<dbReference type="InterPro" id="IPR036259">
    <property type="entry name" value="MFS_trans_sf"/>
</dbReference>
<feature type="transmembrane region" description="Helical" evidence="7">
    <location>
        <begin position="24"/>
        <end position="48"/>
    </location>
</feature>
<feature type="transmembrane region" description="Helical" evidence="7">
    <location>
        <begin position="263"/>
        <end position="284"/>
    </location>
</feature>
<feature type="transmembrane region" description="Helical" evidence="7">
    <location>
        <begin position="54"/>
        <end position="76"/>
    </location>
</feature>
<comment type="subcellular location">
    <subcellularLocation>
        <location evidence="1">Cell membrane</location>
        <topology evidence="1">Multi-pass membrane protein</topology>
    </subcellularLocation>
</comment>
<evidence type="ECO:0000256" key="7">
    <source>
        <dbReference type="SAM" id="Phobius"/>
    </source>
</evidence>
<feature type="transmembrane region" description="Helical" evidence="7">
    <location>
        <begin position="225"/>
        <end position="251"/>
    </location>
</feature>
<dbReference type="RefSeq" id="WP_359274642.1">
    <property type="nucleotide sequence ID" value="NZ_JBEZNA010000051.1"/>
</dbReference>
<gene>
    <name evidence="8" type="ORF">AB0D95_20395</name>
</gene>
<dbReference type="Pfam" id="PF07690">
    <property type="entry name" value="MFS_1"/>
    <property type="match status" value="1"/>
</dbReference>
<keyword evidence="3" id="KW-1003">Cell membrane</keyword>